<dbReference type="Proteomes" id="UP000184391">
    <property type="component" value="Unassembled WGS sequence"/>
</dbReference>
<comment type="function">
    <text evidence="6">Involved in transcription antitermination. Required for transcription of ribosomal RNA (rRNA) genes. Binds specifically to the boxA antiterminator sequence of the ribosomal RNA (rrn) operons.</text>
</comment>
<dbReference type="InterPro" id="IPR011605">
    <property type="entry name" value="NusB_fam"/>
</dbReference>
<dbReference type="InterPro" id="IPR006027">
    <property type="entry name" value="NusB_RsmB_TIM44"/>
</dbReference>
<evidence type="ECO:0000256" key="1">
    <source>
        <dbReference type="ARBA" id="ARBA00005952"/>
    </source>
</evidence>
<sequence length="160" mass="17269">MNTPTPSGQPSQARSAARLAAVQALYQQHMESTALAKLLDEFHQHRLGRDIDNDDFGDAAYAEAEVPFFDDVVRGVDARREEIDALLGARLAAGWSIARLDKAMLQVLRAGTYELIARPDVPAAVAINEYVEVAKAFFDDGQAKFVNGVLDAVAKGARAG</sequence>
<dbReference type="InterPro" id="IPR035926">
    <property type="entry name" value="NusB-like_sf"/>
</dbReference>
<dbReference type="EMBL" id="FRDF01000001">
    <property type="protein sequence ID" value="SHN48466.1"/>
    <property type="molecule type" value="Genomic_DNA"/>
</dbReference>
<evidence type="ECO:0000256" key="4">
    <source>
        <dbReference type="ARBA" id="ARBA00023015"/>
    </source>
</evidence>
<feature type="domain" description="NusB/RsmB/TIM44" evidence="7">
    <location>
        <begin position="16"/>
        <end position="155"/>
    </location>
</feature>
<evidence type="ECO:0000313" key="9">
    <source>
        <dbReference type="Proteomes" id="UP000184391"/>
    </source>
</evidence>
<protein>
    <recommendedName>
        <fullName evidence="6">Transcription antitermination protein NusB</fullName>
    </recommendedName>
    <alternativeName>
        <fullName evidence="6">Antitermination factor NusB</fullName>
    </alternativeName>
</protein>
<keyword evidence="5 6" id="KW-0804">Transcription</keyword>
<dbReference type="PANTHER" id="PTHR11078">
    <property type="entry name" value="N UTILIZATION SUBSTANCE PROTEIN B-RELATED"/>
    <property type="match status" value="1"/>
</dbReference>
<evidence type="ECO:0000259" key="7">
    <source>
        <dbReference type="Pfam" id="PF01029"/>
    </source>
</evidence>
<dbReference type="RefSeq" id="WP_072672764.1">
    <property type="nucleotide sequence ID" value="NZ_FRDF01000001.1"/>
</dbReference>
<dbReference type="Pfam" id="PF01029">
    <property type="entry name" value="NusB"/>
    <property type="match status" value="1"/>
</dbReference>
<dbReference type="OrthoDB" id="9797817at2"/>
<evidence type="ECO:0000256" key="6">
    <source>
        <dbReference type="HAMAP-Rule" id="MF_00073"/>
    </source>
</evidence>
<name>A0A1M7RQT9_9SPHN</name>
<dbReference type="HAMAP" id="MF_00073">
    <property type="entry name" value="NusB"/>
    <property type="match status" value="1"/>
</dbReference>
<dbReference type="PANTHER" id="PTHR11078:SF3">
    <property type="entry name" value="ANTITERMINATION NUSB DOMAIN-CONTAINING PROTEIN"/>
    <property type="match status" value="1"/>
</dbReference>
<accession>A0A1M7RQT9</accession>
<proteinExistence type="inferred from homology"/>
<dbReference type="AlphaFoldDB" id="A0A1M7RQT9"/>
<keyword evidence="2 6" id="KW-0889">Transcription antitermination</keyword>
<reference evidence="9" key="1">
    <citation type="submission" date="2016-12" db="EMBL/GenBank/DDBJ databases">
        <authorList>
            <person name="Varghese N."/>
            <person name="Submissions S."/>
        </authorList>
    </citation>
    <scope>NUCLEOTIDE SEQUENCE [LARGE SCALE GENOMIC DNA]</scope>
    <source>
        <strain evidence="9">DSM 11032</strain>
    </source>
</reference>
<evidence type="ECO:0000313" key="8">
    <source>
        <dbReference type="EMBL" id="SHN48466.1"/>
    </source>
</evidence>
<keyword evidence="9" id="KW-1185">Reference proteome</keyword>
<dbReference type="GO" id="GO:0006353">
    <property type="term" value="P:DNA-templated transcription termination"/>
    <property type="evidence" value="ECO:0007669"/>
    <property type="project" value="UniProtKB-UniRule"/>
</dbReference>
<dbReference type="GO" id="GO:0003723">
    <property type="term" value="F:RNA binding"/>
    <property type="evidence" value="ECO:0007669"/>
    <property type="project" value="UniProtKB-UniRule"/>
</dbReference>
<keyword evidence="4 6" id="KW-0805">Transcription regulation</keyword>
<keyword evidence="3 6" id="KW-0694">RNA-binding</keyword>
<organism evidence="8 9">
    <name type="scientific">Erythrobacter sanguineus</name>
    <dbReference type="NCBI Taxonomy" id="198312"/>
    <lineage>
        <taxon>Bacteria</taxon>
        <taxon>Pseudomonadati</taxon>
        <taxon>Pseudomonadota</taxon>
        <taxon>Alphaproteobacteria</taxon>
        <taxon>Sphingomonadales</taxon>
        <taxon>Erythrobacteraceae</taxon>
        <taxon>Erythrobacter/Porphyrobacter group</taxon>
        <taxon>Erythrobacter</taxon>
    </lineage>
</organism>
<evidence type="ECO:0000256" key="3">
    <source>
        <dbReference type="ARBA" id="ARBA00022884"/>
    </source>
</evidence>
<dbReference type="STRING" id="198312.SAMN02745193_00167"/>
<dbReference type="GO" id="GO:0031564">
    <property type="term" value="P:transcription antitermination"/>
    <property type="evidence" value="ECO:0007669"/>
    <property type="project" value="UniProtKB-KW"/>
</dbReference>
<gene>
    <name evidence="6" type="primary">nusB</name>
    <name evidence="8" type="ORF">SAMN02745193_00167</name>
</gene>
<comment type="similarity">
    <text evidence="1 6">Belongs to the NusB family.</text>
</comment>
<dbReference type="NCBIfam" id="TIGR01951">
    <property type="entry name" value="nusB"/>
    <property type="match status" value="1"/>
</dbReference>
<evidence type="ECO:0000256" key="2">
    <source>
        <dbReference type="ARBA" id="ARBA00022814"/>
    </source>
</evidence>
<dbReference type="Gene3D" id="1.10.940.10">
    <property type="entry name" value="NusB-like"/>
    <property type="match status" value="1"/>
</dbReference>
<dbReference type="SUPFAM" id="SSF48013">
    <property type="entry name" value="NusB-like"/>
    <property type="match status" value="1"/>
</dbReference>
<dbReference type="GO" id="GO:0005829">
    <property type="term" value="C:cytosol"/>
    <property type="evidence" value="ECO:0007669"/>
    <property type="project" value="TreeGrafter"/>
</dbReference>
<evidence type="ECO:0000256" key="5">
    <source>
        <dbReference type="ARBA" id="ARBA00023163"/>
    </source>
</evidence>